<feature type="region of interest" description="Disordered" evidence="1">
    <location>
        <begin position="63"/>
        <end position="85"/>
    </location>
</feature>
<evidence type="ECO:0000313" key="3">
    <source>
        <dbReference type="Proteomes" id="UP001278500"/>
    </source>
</evidence>
<accession>A0AAE0JBP8</accession>
<reference evidence="2" key="2">
    <citation type="submission" date="2023-06" db="EMBL/GenBank/DDBJ databases">
        <authorList>
            <consortium name="Lawrence Berkeley National Laboratory"/>
            <person name="Haridas S."/>
            <person name="Hensen N."/>
            <person name="Bonometti L."/>
            <person name="Westerberg I."/>
            <person name="Brannstrom I.O."/>
            <person name="Guillou S."/>
            <person name="Cros-Aarteil S."/>
            <person name="Calhoun S."/>
            <person name="Kuo A."/>
            <person name="Mondo S."/>
            <person name="Pangilinan J."/>
            <person name="Riley R."/>
            <person name="Labutti K."/>
            <person name="Andreopoulos B."/>
            <person name="Lipzen A."/>
            <person name="Chen C."/>
            <person name="Yanf M."/>
            <person name="Daum C."/>
            <person name="Ng V."/>
            <person name="Clum A."/>
            <person name="Steindorff A."/>
            <person name="Ohm R."/>
            <person name="Martin F."/>
            <person name="Silar P."/>
            <person name="Natvig D."/>
            <person name="Lalanne C."/>
            <person name="Gautier V."/>
            <person name="Ament-Velasquez S.L."/>
            <person name="Kruys A."/>
            <person name="Hutchinson M.I."/>
            <person name="Powell A.J."/>
            <person name="Barry K."/>
            <person name="Miller A.N."/>
            <person name="Grigoriev I.V."/>
            <person name="Debuchy R."/>
            <person name="Gladieux P."/>
            <person name="Thoren M.H."/>
            <person name="Johannesson H."/>
        </authorList>
    </citation>
    <scope>NUCLEOTIDE SEQUENCE</scope>
    <source>
        <strain evidence="2">CBS 560.94</strain>
    </source>
</reference>
<reference evidence="2" key="1">
    <citation type="journal article" date="2023" name="Mol. Phylogenet. Evol.">
        <title>Genome-scale phylogeny and comparative genomics of the fungal order Sordariales.</title>
        <authorList>
            <person name="Hensen N."/>
            <person name="Bonometti L."/>
            <person name="Westerberg I."/>
            <person name="Brannstrom I.O."/>
            <person name="Guillou S."/>
            <person name="Cros-Aarteil S."/>
            <person name="Calhoun S."/>
            <person name="Haridas S."/>
            <person name="Kuo A."/>
            <person name="Mondo S."/>
            <person name="Pangilinan J."/>
            <person name="Riley R."/>
            <person name="LaButti K."/>
            <person name="Andreopoulos B."/>
            <person name="Lipzen A."/>
            <person name="Chen C."/>
            <person name="Yan M."/>
            <person name="Daum C."/>
            <person name="Ng V."/>
            <person name="Clum A."/>
            <person name="Steindorff A."/>
            <person name="Ohm R.A."/>
            <person name="Martin F."/>
            <person name="Silar P."/>
            <person name="Natvig D.O."/>
            <person name="Lalanne C."/>
            <person name="Gautier V."/>
            <person name="Ament-Velasquez S.L."/>
            <person name="Kruys A."/>
            <person name="Hutchinson M.I."/>
            <person name="Powell A.J."/>
            <person name="Barry K."/>
            <person name="Miller A.N."/>
            <person name="Grigoriev I.V."/>
            <person name="Debuchy R."/>
            <person name="Gladieux P."/>
            <person name="Hiltunen Thoren M."/>
            <person name="Johannesson H."/>
        </authorList>
    </citation>
    <scope>NUCLEOTIDE SEQUENCE</scope>
    <source>
        <strain evidence="2">CBS 560.94</strain>
    </source>
</reference>
<gene>
    <name evidence="2" type="ORF">B0H65DRAFT_444962</name>
</gene>
<dbReference type="GeneID" id="87862862"/>
<keyword evidence="3" id="KW-1185">Reference proteome</keyword>
<name>A0AAE0JBP8_9PEZI</name>
<dbReference type="EMBL" id="JAUEPP010000006">
    <property type="protein sequence ID" value="KAK3341038.1"/>
    <property type="molecule type" value="Genomic_DNA"/>
</dbReference>
<dbReference type="AlphaFoldDB" id="A0AAE0JBP8"/>
<organism evidence="2 3">
    <name type="scientific">Neurospora tetraspora</name>
    <dbReference type="NCBI Taxonomy" id="94610"/>
    <lineage>
        <taxon>Eukaryota</taxon>
        <taxon>Fungi</taxon>
        <taxon>Dikarya</taxon>
        <taxon>Ascomycota</taxon>
        <taxon>Pezizomycotina</taxon>
        <taxon>Sordariomycetes</taxon>
        <taxon>Sordariomycetidae</taxon>
        <taxon>Sordariales</taxon>
        <taxon>Sordariaceae</taxon>
        <taxon>Neurospora</taxon>
    </lineage>
</organism>
<proteinExistence type="predicted"/>
<evidence type="ECO:0000313" key="2">
    <source>
        <dbReference type="EMBL" id="KAK3341038.1"/>
    </source>
</evidence>
<sequence>MSFLAAPDPLLAGCPFLCPCHGQQLNQNPRANRFSCFHRCRAICAIPTNPQCDAMRCPVPSKTIPKEPPLAPEPHHQQTNSRYQPAEHRYRCNTKSRLGIWFLVFPFLEHAPGAILRLPS</sequence>
<dbReference type="RefSeq" id="XP_062679980.1">
    <property type="nucleotide sequence ID" value="XM_062825708.1"/>
</dbReference>
<evidence type="ECO:0000256" key="1">
    <source>
        <dbReference type="SAM" id="MobiDB-lite"/>
    </source>
</evidence>
<comment type="caution">
    <text evidence="2">The sequence shown here is derived from an EMBL/GenBank/DDBJ whole genome shotgun (WGS) entry which is preliminary data.</text>
</comment>
<dbReference type="Proteomes" id="UP001278500">
    <property type="component" value="Unassembled WGS sequence"/>
</dbReference>
<protein>
    <submittedName>
        <fullName evidence="2">Uncharacterized protein</fullName>
    </submittedName>
</protein>